<feature type="domain" description="PB1" evidence="1">
    <location>
        <begin position="54"/>
        <end position="126"/>
    </location>
</feature>
<dbReference type="Gene3D" id="3.10.20.90">
    <property type="entry name" value="Phosphatidylinositol 3-kinase Catalytic Subunit, Chain A, domain 1"/>
    <property type="match status" value="1"/>
</dbReference>
<dbReference type="AlphaFoldDB" id="A0AA39AJ58"/>
<dbReference type="GO" id="GO:0006355">
    <property type="term" value="P:regulation of DNA-templated transcription"/>
    <property type="evidence" value="ECO:0007669"/>
    <property type="project" value="InterPro"/>
</dbReference>
<organism evidence="2 3">
    <name type="scientific">Vitis rotundifolia</name>
    <name type="common">Muscadine grape</name>
    <dbReference type="NCBI Taxonomy" id="103349"/>
    <lineage>
        <taxon>Eukaryota</taxon>
        <taxon>Viridiplantae</taxon>
        <taxon>Streptophyta</taxon>
        <taxon>Embryophyta</taxon>
        <taxon>Tracheophyta</taxon>
        <taxon>Spermatophyta</taxon>
        <taxon>Magnoliopsida</taxon>
        <taxon>eudicotyledons</taxon>
        <taxon>Gunneridae</taxon>
        <taxon>Pentapetalae</taxon>
        <taxon>rosids</taxon>
        <taxon>Vitales</taxon>
        <taxon>Vitaceae</taxon>
        <taxon>Viteae</taxon>
        <taxon>Vitis</taxon>
    </lineage>
</organism>
<evidence type="ECO:0000313" key="3">
    <source>
        <dbReference type="Proteomes" id="UP001168098"/>
    </source>
</evidence>
<protein>
    <recommendedName>
        <fullName evidence="1">PB1 domain-containing protein</fullName>
    </recommendedName>
</protein>
<keyword evidence="3" id="KW-1185">Reference proteome</keyword>
<dbReference type="InterPro" id="IPR053793">
    <property type="entry name" value="PB1-like"/>
</dbReference>
<dbReference type="Proteomes" id="UP001168098">
    <property type="component" value="Unassembled WGS sequence"/>
</dbReference>
<dbReference type="EMBL" id="JARBHA010000002">
    <property type="protein sequence ID" value="KAJ9707398.1"/>
    <property type="molecule type" value="Genomic_DNA"/>
</dbReference>
<dbReference type="PANTHER" id="PTHR31384">
    <property type="entry name" value="AUXIN RESPONSE FACTOR 4-RELATED"/>
    <property type="match status" value="1"/>
</dbReference>
<name>A0AA39AJ58_VITRO</name>
<dbReference type="GO" id="GO:0009725">
    <property type="term" value="P:response to hormone"/>
    <property type="evidence" value="ECO:0007669"/>
    <property type="project" value="InterPro"/>
</dbReference>
<dbReference type="PROSITE" id="PS51745">
    <property type="entry name" value="PB1"/>
    <property type="match status" value="1"/>
</dbReference>
<dbReference type="GO" id="GO:0003677">
    <property type="term" value="F:DNA binding"/>
    <property type="evidence" value="ECO:0007669"/>
    <property type="project" value="InterPro"/>
</dbReference>
<dbReference type="InterPro" id="IPR044835">
    <property type="entry name" value="ARF_plant"/>
</dbReference>
<comment type="caution">
    <text evidence="2">The sequence shown here is derived from an EMBL/GenBank/DDBJ whole genome shotgun (WGS) entry which is preliminary data.</text>
</comment>
<reference evidence="2 3" key="1">
    <citation type="journal article" date="2023" name="BMC Biotechnol.">
        <title>Vitis rotundifolia cv Carlos genome sequencing.</title>
        <authorList>
            <person name="Huff M."/>
            <person name="Hulse-Kemp A."/>
            <person name="Scheffler B."/>
            <person name="Youngblood R."/>
            <person name="Simpson S."/>
            <person name="Babiker E."/>
            <person name="Staton M."/>
        </authorList>
    </citation>
    <scope>NUCLEOTIDE SEQUENCE [LARGE SCALE GENOMIC DNA]</scope>
    <source>
        <tissue evidence="2">Leaf</tissue>
    </source>
</reference>
<sequence length="126" mass="14470">MNGGDLVVSRDPTIKLFSTIIRTRIYSNSPKKPCQTSLPLSRDVQGKVQSVSTRSRTKVHKQGTAFGRSVDHTKFNNYDELIAELDQLFEFEGESMAPKENWLIVYTDDEWWIHVLGVLRLRLYGP</sequence>
<evidence type="ECO:0000313" key="2">
    <source>
        <dbReference type="EMBL" id="KAJ9707398.1"/>
    </source>
</evidence>
<dbReference type="PANTHER" id="PTHR31384:SF79">
    <property type="entry name" value="AUXIN RESPONSE FACTOR 2"/>
    <property type="match status" value="1"/>
</dbReference>
<gene>
    <name evidence="2" type="ORF">PVL29_002423</name>
</gene>
<proteinExistence type="predicted"/>
<accession>A0AA39AJ58</accession>
<evidence type="ECO:0000259" key="1">
    <source>
        <dbReference type="PROSITE" id="PS51745"/>
    </source>
</evidence>